<dbReference type="InterPro" id="IPR035437">
    <property type="entry name" value="SNase_OB-fold_sf"/>
</dbReference>
<dbReference type="SMART" id="SM00322">
    <property type="entry name" value="KH"/>
    <property type="match status" value="1"/>
</dbReference>
<dbReference type="InterPro" id="IPR047368">
    <property type="entry name" value="KH-I_AKAP1"/>
</dbReference>
<dbReference type="PANTHER" id="PTHR22948:SF65">
    <property type="entry name" value="A-KINASE ANCHORING PROTEIN 1"/>
    <property type="match status" value="1"/>
</dbReference>
<dbReference type="GO" id="GO:0010468">
    <property type="term" value="P:regulation of gene expression"/>
    <property type="evidence" value="ECO:0007669"/>
    <property type="project" value="UniProtKB-ARBA"/>
</dbReference>
<dbReference type="PROSITE" id="PS50084">
    <property type="entry name" value="KH_TYPE_1"/>
    <property type="match status" value="2"/>
</dbReference>
<dbReference type="InterPro" id="IPR047367">
    <property type="entry name" value="Tudor_AKAP1"/>
</dbReference>
<evidence type="ECO:0000256" key="2">
    <source>
        <dbReference type="SAM" id="MobiDB-lite"/>
    </source>
</evidence>
<feature type="compositionally biased region" description="Basic and acidic residues" evidence="2">
    <location>
        <begin position="200"/>
        <end position="221"/>
    </location>
</feature>
<keyword evidence="5" id="KW-1185">Reference proteome</keyword>
<feature type="compositionally biased region" description="Basic and acidic residues" evidence="2">
    <location>
        <begin position="125"/>
        <end position="139"/>
    </location>
</feature>
<protein>
    <submittedName>
        <fullName evidence="4">KH domain</fullName>
    </submittedName>
</protein>
<dbReference type="Pfam" id="PF00567">
    <property type="entry name" value="TUDOR"/>
    <property type="match status" value="1"/>
</dbReference>
<dbReference type="Proteomes" id="UP001458880">
    <property type="component" value="Unassembled WGS sequence"/>
</dbReference>
<feature type="compositionally biased region" description="Polar residues" evidence="2">
    <location>
        <begin position="261"/>
        <end position="277"/>
    </location>
</feature>
<dbReference type="InterPro" id="IPR004088">
    <property type="entry name" value="KH_dom_type_1"/>
</dbReference>
<accession>A0AAW1JC68</accession>
<dbReference type="InterPro" id="IPR004087">
    <property type="entry name" value="KH_dom"/>
</dbReference>
<feature type="region of interest" description="Disordered" evidence="2">
    <location>
        <begin position="121"/>
        <end position="174"/>
    </location>
</feature>
<name>A0AAW1JC68_POPJA</name>
<feature type="compositionally biased region" description="Basic and acidic residues" evidence="2">
    <location>
        <begin position="145"/>
        <end position="154"/>
    </location>
</feature>
<organism evidence="4 5">
    <name type="scientific">Popillia japonica</name>
    <name type="common">Japanese beetle</name>
    <dbReference type="NCBI Taxonomy" id="7064"/>
    <lineage>
        <taxon>Eukaryota</taxon>
        <taxon>Metazoa</taxon>
        <taxon>Ecdysozoa</taxon>
        <taxon>Arthropoda</taxon>
        <taxon>Hexapoda</taxon>
        <taxon>Insecta</taxon>
        <taxon>Pterygota</taxon>
        <taxon>Neoptera</taxon>
        <taxon>Endopterygota</taxon>
        <taxon>Coleoptera</taxon>
        <taxon>Polyphaga</taxon>
        <taxon>Scarabaeiformia</taxon>
        <taxon>Scarabaeidae</taxon>
        <taxon>Rutelinae</taxon>
        <taxon>Popillia</taxon>
    </lineage>
</organism>
<evidence type="ECO:0000313" key="5">
    <source>
        <dbReference type="Proteomes" id="UP001458880"/>
    </source>
</evidence>
<dbReference type="PANTHER" id="PTHR22948">
    <property type="entry name" value="TUDOR DOMAIN CONTAINING PROTEIN"/>
    <property type="match status" value="1"/>
</dbReference>
<dbReference type="SUPFAM" id="SSF63748">
    <property type="entry name" value="Tudor/PWWP/MBT"/>
    <property type="match status" value="1"/>
</dbReference>
<sequence>MAPSQPRQLLVWTLPTIALILTKQQKYKRRIRRRYYRHYGRQRLVTESFIFEELEDAITDTTDGSVSSPNRSFSRSLSGVDSAPIDIIIPRELRSHKSNPIVISDEDLDIEIQKIKSMKSAAAEPFKKSKSSDDVDSMKKTPPSELRRSEKSKEFSTPVDSFTSTPITPKYKSPKVIKCTPQKIILSSSSSPMAQKHAKSSPEEKLTTAKVDTQEKIDSPKKMPTLNSVEEKNVENEEMQRQNVERDSANHSPADVMLASPSLSSISDNHSEGSNDSGKGGSDVATPPSRTPANDGSILGDVPSQFLYEFSIPQNLVGRLIGRGGCIISDRLIGRGGCIISDIKEKTRTRIMIKKHPSNSKMKICAIEGSQINIDTALQMIREKFPLKRYPEVTLEQMPIHAPVALTPDQLHLKLIEGINNDTIISCMVAPNHFFVQQPTHPTFLNLNILSNCMNHCYNSADSPLLPKPIVENTICAAQSEGDWYRVMVMSSDTDANTSYVIFLDYGGYAYIENSKLRQIRGDFLMLPFQAAECILANVRPLAGERWSDEAYSIVAELTKGALTYTQVADYTNEGVPLVLMYIFVGPQEVVFLNEELVNRGLAEWVPLTQQDETEGAVGGVVS</sequence>
<reference evidence="4 5" key="1">
    <citation type="journal article" date="2024" name="BMC Genomics">
        <title>De novo assembly and annotation of Popillia japonica's genome with initial clues to its potential as an invasive pest.</title>
        <authorList>
            <person name="Cucini C."/>
            <person name="Boschi S."/>
            <person name="Funari R."/>
            <person name="Cardaioli E."/>
            <person name="Iannotti N."/>
            <person name="Marturano G."/>
            <person name="Paoli F."/>
            <person name="Bruttini M."/>
            <person name="Carapelli A."/>
            <person name="Frati F."/>
            <person name="Nardi F."/>
        </authorList>
    </citation>
    <scope>NUCLEOTIDE SEQUENCE [LARGE SCALE GENOMIC DNA]</scope>
    <source>
        <strain evidence="4">DMR45628</strain>
    </source>
</reference>
<comment type="caution">
    <text evidence="4">The sequence shown here is derived from an EMBL/GenBank/DDBJ whole genome shotgun (WGS) entry which is preliminary data.</text>
</comment>
<feature type="domain" description="Tudor" evidence="3">
    <location>
        <begin position="469"/>
        <end position="527"/>
    </location>
</feature>
<dbReference type="SUPFAM" id="SSF54791">
    <property type="entry name" value="Eukaryotic type KH-domain (KH-domain type I)"/>
    <property type="match status" value="1"/>
</dbReference>
<dbReference type="Gene3D" id="3.30.1370.10">
    <property type="entry name" value="K Homology domain, type 1"/>
    <property type="match status" value="1"/>
</dbReference>
<feature type="compositionally biased region" description="Basic and acidic residues" evidence="2">
    <location>
        <begin position="229"/>
        <end position="249"/>
    </location>
</feature>
<feature type="compositionally biased region" description="Polar residues" evidence="2">
    <location>
        <begin position="158"/>
        <end position="167"/>
    </location>
</feature>
<dbReference type="Gene3D" id="2.40.50.90">
    <property type="match status" value="1"/>
</dbReference>
<feature type="region of interest" description="Disordered" evidence="2">
    <location>
        <begin position="187"/>
        <end position="298"/>
    </location>
</feature>
<dbReference type="EMBL" id="JASPKY010000434">
    <property type="protein sequence ID" value="KAK9700616.1"/>
    <property type="molecule type" value="Genomic_DNA"/>
</dbReference>
<dbReference type="CDD" id="cd20407">
    <property type="entry name" value="Tudor_AKAP1"/>
    <property type="match status" value="1"/>
</dbReference>
<dbReference type="GO" id="GO:0003723">
    <property type="term" value="F:RNA binding"/>
    <property type="evidence" value="ECO:0007669"/>
    <property type="project" value="UniProtKB-UniRule"/>
</dbReference>
<dbReference type="SMART" id="SM00333">
    <property type="entry name" value="TUDOR"/>
    <property type="match status" value="1"/>
</dbReference>
<dbReference type="CDD" id="cd22395">
    <property type="entry name" value="KH-I_AKAP1"/>
    <property type="match status" value="1"/>
</dbReference>
<dbReference type="Gene3D" id="2.30.30.140">
    <property type="match status" value="1"/>
</dbReference>
<evidence type="ECO:0000313" key="4">
    <source>
        <dbReference type="EMBL" id="KAK9700616.1"/>
    </source>
</evidence>
<dbReference type="InterPro" id="IPR002999">
    <property type="entry name" value="Tudor"/>
</dbReference>
<keyword evidence="1" id="KW-0694">RNA-binding</keyword>
<dbReference type="GO" id="GO:0005739">
    <property type="term" value="C:mitochondrion"/>
    <property type="evidence" value="ECO:0007669"/>
    <property type="project" value="UniProtKB-ARBA"/>
</dbReference>
<evidence type="ECO:0000259" key="3">
    <source>
        <dbReference type="PROSITE" id="PS50304"/>
    </source>
</evidence>
<dbReference type="PROSITE" id="PS50304">
    <property type="entry name" value="TUDOR"/>
    <property type="match status" value="1"/>
</dbReference>
<dbReference type="InterPro" id="IPR036612">
    <property type="entry name" value="KH_dom_type_1_sf"/>
</dbReference>
<dbReference type="Pfam" id="PF00013">
    <property type="entry name" value="KH_1"/>
    <property type="match status" value="1"/>
</dbReference>
<evidence type="ECO:0000256" key="1">
    <source>
        <dbReference type="PROSITE-ProRule" id="PRU00117"/>
    </source>
</evidence>
<dbReference type="AlphaFoldDB" id="A0AAW1JC68"/>
<gene>
    <name evidence="4" type="ORF">QE152_g31154</name>
</gene>
<dbReference type="InterPro" id="IPR050621">
    <property type="entry name" value="Tudor_domain_containing"/>
</dbReference>
<proteinExistence type="predicted"/>